<proteinExistence type="predicted"/>
<keyword evidence="3" id="KW-1185">Reference proteome</keyword>
<dbReference type="Proteomes" id="UP000604475">
    <property type="component" value="Unassembled WGS sequence"/>
</dbReference>
<dbReference type="EMBL" id="JAEACQ010000202">
    <property type="protein sequence ID" value="MBL7628999.1"/>
    <property type="molecule type" value="Genomic_DNA"/>
</dbReference>
<evidence type="ECO:0000256" key="1">
    <source>
        <dbReference type="SAM" id="MobiDB-lite"/>
    </source>
</evidence>
<feature type="compositionally biased region" description="Low complexity" evidence="1">
    <location>
        <begin position="1"/>
        <end position="31"/>
    </location>
</feature>
<accession>A0A937RHM1</accession>
<evidence type="ECO:0000313" key="2">
    <source>
        <dbReference type="EMBL" id="MBL7628999.1"/>
    </source>
</evidence>
<organism evidence="2 3">
    <name type="scientific">Frankia nepalensis</name>
    <dbReference type="NCBI Taxonomy" id="1836974"/>
    <lineage>
        <taxon>Bacteria</taxon>
        <taxon>Bacillati</taxon>
        <taxon>Actinomycetota</taxon>
        <taxon>Actinomycetes</taxon>
        <taxon>Frankiales</taxon>
        <taxon>Frankiaceae</taxon>
        <taxon>Frankia</taxon>
    </lineage>
</organism>
<feature type="region of interest" description="Disordered" evidence="1">
    <location>
        <begin position="1"/>
        <end position="115"/>
    </location>
</feature>
<name>A0A937RHM1_9ACTN</name>
<evidence type="ECO:0000313" key="3">
    <source>
        <dbReference type="Proteomes" id="UP000604475"/>
    </source>
</evidence>
<dbReference type="AlphaFoldDB" id="A0A937RHM1"/>
<sequence>MPVPAGPTVTPTASPAAPAVRPAASAPTTARQGTPKPTTAPASQPPPVGIHGPFHVNPDPNHGVGGEASSPTGPPMSYSAPLDVTLEPSQHPNNEFPTCQEVRENPCIGDTPAPS</sequence>
<reference evidence="2" key="1">
    <citation type="submission" date="2020-12" db="EMBL/GenBank/DDBJ databases">
        <title>Genomic characterization of non-nitrogen-fixing Frankia strains.</title>
        <authorList>
            <person name="Carlos-Shanley C."/>
            <person name="Guerra T."/>
            <person name="Hahn D."/>
        </authorList>
    </citation>
    <scope>NUCLEOTIDE SEQUENCE</scope>
    <source>
        <strain evidence="2">CN6</strain>
    </source>
</reference>
<gene>
    <name evidence="2" type="ORF">I7412_17915</name>
</gene>
<feature type="compositionally biased region" description="Polar residues" evidence="1">
    <location>
        <begin position="87"/>
        <end position="97"/>
    </location>
</feature>
<comment type="caution">
    <text evidence="2">The sequence shown here is derived from an EMBL/GenBank/DDBJ whole genome shotgun (WGS) entry which is preliminary data.</text>
</comment>
<protein>
    <submittedName>
        <fullName evidence="2">Uncharacterized protein</fullName>
    </submittedName>
</protein>
<dbReference type="RefSeq" id="WP_203007561.1">
    <property type="nucleotide sequence ID" value="NZ_JADWYU010000078.1"/>
</dbReference>